<feature type="region of interest" description="Disordered" evidence="1">
    <location>
        <begin position="1"/>
        <end position="38"/>
    </location>
</feature>
<evidence type="ECO:0000313" key="2">
    <source>
        <dbReference type="Proteomes" id="UP000095281"/>
    </source>
</evidence>
<name>A0A1I8BAH5_MELHA</name>
<sequence length="162" mass="18733">MPSGESRSNKPKRPTKVDNNEDVEMNGIGTSSNIKENHLNGEEEKPFSFLAMMGRTTQVNDDSNLQVKTEDGNISLYRESENGSKFSPVFFVDENTQFVRSSVNSFCRKNSKEELYFNFNKNRGAVINFYKNEKKTAMRNQRNRQKELTDGKIKRKESEEQN</sequence>
<evidence type="ECO:0000313" key="3">
    <source>
        <dbReference type="WBParaSite" id="MhA1_Contig1761.frz3.gene8"/>
    </source>
</evidence>
<protein>
    <submittedName>
        <fullName evidence="3">Uncharacterized protein</fullName>
    </submittedName>
</protein>
<keyword evidence="2" id="KW-1185">Reference proteome</keyword>
<feature type="region of interest" description="Disordered" evidence="1">
    <location>
        <begin position="136"/>
        <end position="162"/>
    </location>
</feature>
<feature type="compositionally biased region" description="Basic and acidic residues" evidence="1">
    <location>
        <begin position="144"/>
        <end position="162"/>
    </location>
</feature>
<proteinExistence type="predicted"/>
<dbReference type="WBParaSite" id="MhA1_Contig1761.frz3.gene8">
    <property type="protein sequence ID" value="MhA1_Contig1761.frz3.gene8"/>
    <property type="gene ID" value="MhA1_Contig1761.frz3.gene8"/>
</dbReference>
<dbReference type="AlphaFoldDB" id="A0A1I8BAH5"/>
<evidence type="ECO:0000256" key="1">
    <source>
        <dbReference type="SAM" id="MobiDB-lite"/>
    </source>
</evidence>
<reference evidence="3" key="1">
    <citation type="submission" date="2016-11" db="UniProtKB">
        <authorList>
            <consortium name="WormBaseParasite"/>
        </authorList>
    </citation>
    <scope>IDENTIFICATION</scope>
</reference>
<dbReference type="Proteomes" id="UP000095281">
    <property type="component" value="Unplaced"/>
</dbReference>
<accession>A0A1I8BAH5</accession>
<organism evidence="2 3">
    <name type="scientific">Meloidogyne hapla</name>
    <name type="common">Root-knot nematode worm</name>
    <dbReference type="NCBI Taxonomy" id="6305"/>
    <lineage>
        <taxon>Eukaryota</taxon>
        <taxon>Metazoa</taxon>
        <taxon>Ecdysozoa</taxon>
        <taxon>Nematoda</taxon>
        <taxon>Chromadorea</taxon>
        <taxon>Rhabditida</taxon>
        <taxon>Tylenchina</taxon>
        <taxon>Tylenchomorpha</taxon>
        <taxon>Tylenchoidea</taxon>
        <taxon>Meloidogynidae</taxon>
        <taxon>Meloidogyninae</taxon>
        <taxon>Meloidogyne</taxon>
    </lineage>
</organism>